<evidence type="ECO:0000313" key="2">
    <source>
        <dbReference type="Proteomes" id="UP000250235"/>
    </source>
</evidence>
<organism evidence="1 2">
    <name type="scientific">Dorcoceras hygrometricum</name>
    <dbReference type="NCBI Taxonomy" id="472368"/>
    <lineage>
        <taxon>Eukaryota</taxon>
        <taxon>Viridiplantae</taxon>
        <taxon>Streptophyta</taxon>
        <taxon>Embryophyta</taxon>
        <taxon>Tracheophyta</taxon>
        <taxon>Spermatophyta</taxon>
        <taxon>Magnoliopsida</taxon>
        <taxon>eudicotyledons</taxon>
        <taxon>Gunneridae</taxon>
        <taxon>Pentapetalae</taxon>
        <taxon>asterids</taxon>
        <taxon>lamiids</taxon>
        <taxon>Lamiales</taxon>
        <taxon>Gesneriaceae</taxon>
        <taxon>Didymocarpoideae</taxon>
        <taxon>Trichosporeae</taxon>
        <taxon>Loxocarpinae</taxon>
        <taxon>Dorcoceras</taxon>
    </lineage>
</organism>
<dbReference type="Proteomes" id="UP000250235">
    <property type="component" value="Unassembled WGS sequence"/>
</dbReference>
<accession>A0A2Z7CEZ6</accession>
<proteinExistence type="predicted"/>
<dbReference type="AlphaFoldDB" id="A0A2Z7CEZ6"/>
<evidence type="ECO:0000313" key="1">
    <source>
        <dbReference type="EMBL" id="KZV42908.1"/>
    </source>
</evidence>
<gene>
    <name evidence="1" type="ORF">F511_44108</name>
</gene>
<dbReference type="EMBL" id="KQ998682">
    <property type="protein sequence ID" value="KZV42908.1"/>
    <property type="molecule type" value="Genomic_DNA"/>
</dbReference>
<sequence length="95" mass="10470">MRAAGLASSLRSLLVDIAFSVILNEKATHVSQHFGVLTIGFSSFACEESVARAVNRYDDVDMTYSLLLVVDCVVMVTADQQACKCKSVEKRRRLN</sequence>
<protein>
    <submittedName>
        <fullName evidence="1">Alcohol dehydrogenase-like 6</fullName>
    </submittedName>
</protein>
<reference evidence="1 2" key="1">
    <citation type="journal article" date="2015" name="Proc. Natl. Acad. Sci. U.S.A.">
        <title>The resurrection genome of Boea hygrometrica: A blueprint for survival of dehydration.</title>
        <authorList>
            <person name="Xiao L."/>
            <person name="Yang G."/>
            <person name="Zhang L."/>
            <person name="Yang X."/>
            <person name="Zhao S."/>
            <person name="Ji Z."/>
            <person name="Zhou Q."/>
            <person name="Hu M."/>
            <person name="Wang Y."/>
            <person name="Chen M."/>
            <person name="Xu Y."/>
            <person name="Jin H."/>
            <person name="Xiao X."/>
            <person name="Hu G."/>
            <person name="Bao F."/>
            <person name="Hu Y."/>
            <person name="Wan P."/>
            <person name="Li L."/>
            <person name="Deng X."/>
            <person name="Kuang T."/>
            <person name="Xiang C."/>
            <person name="Zhu J.K."/>
            <person name="Oliver M.J."/>
            <person name="He Y."/>
        </authorList>
    </citation>
    <scope>NUCLEOTIDE SEQUENCE [LARGE SCALE GENOMIC DNA]</scope>
    <source>
        <strain evidence="2">cv. XS01</strain>
    </source>
</reference>
<keyword evidence="2" id="KW-1185">Reference proteome</keyword>
<name>A0A2Z7CEZ6_9LAMI</name>